<reference evidence="3" key="1">
    <citation type="submission" date="2021-10" db="EMBL/GenBank/DDBJ databases">
        <title>Anaerobic single-cell dispensing facilitates the cultivation of human gut bacteria.</title>
        <authorList>
            <person name="Afrizal A."/>
        </authorList>
    </citation>
    <scope>NUCLEOTIDE SEQUENCE</scope>
    <source>
        <strain evidence="3">CLA-AA-H215</strain>
    </source>
</reference>
<dbReference type="Gene3D" id="3.30.70.270">
    <property type="match status" value="2"/>
</dbReference>
<dbReference type="SMART" id="SM00267">
    <property type="entry name" value="GGDEF"/>
    <property type="match status" value="2"/>
</dbReference>
<dbReference type="Proteomes" id="UP001198182">
    <property type="component" value="Unassembled WGS sequence"/>
</dbReference>
<evidence type="ECO:0000313" key="4">
    <source>
        <dbReference type="Proteomes" id="UP001198182"/>
    </source>
</evidence>
<dbReference type="Pfam" id="PF00990">
    <property type="entry name" value="GGDEF"/>
    <property type="match status" value="2"/>
</dbReference>
<dbReference type="InterPro" id="IPR029787">
    <property type="entry name" value="Nucleotide_cyclase"/>
</dbReference>
<dbReference type="SUPFAM" id="SSF55073">
    <property type="entry name" value="Nucleotide cyclase"/>
    <property type="match status" value="2"/>
</dbReference>
<dbReference type="InterPro" id="IPR029016">
    <property type="entry name" value="GAF-like_dom_sf"/>
</dbReference>
<dbReference type="SMART" id="SM00052">
    <property type="entry name" value="EAL"/>
    <property type="match status" value="1"/>
</dbReference>
<dbReference type="InterPro" id="IPR000160">
    <property type="entry name" value="GGDEF_dom"/>
</dbReference>
<dbReference type="InterPro" id="IPR001633">
    <property type="entry name" value="EAL_dom"/>
</dbReference>
<dbReference type="InterPro" id="IPR050706">
    <property type="entry name" value="Cyclic-di-GMP_PDE-like"/>
</dbReference>
<organism evidence="3 4">
    <name type="scientific">Hominifimenecus microfluidus</name>
    <dbReference type="NCBI Taxonomy" id="2885348"/>
    <lineage>
        <taxon>Bacteria</taxon>
        <taxon>Bacillati</taxon>
        <taxon>Bacillota</taxon>
        <taxon>Clostridia</taxon>
        <taxon>Lachnospirales</taxon>
        <taxon>Lachnospiraceae</taxon>
        <taxon>Hominifimenecus</taxon>
    </lineage>
</organism>
<dbReference type="NCBIfam" id="TIGR00254">
    <property type="entry name" value="GGDEF"/>
    <property type="match status" value="1"/>
</dbReference>
<evidence type="ECO:0000313" key="3">
    <source>
        <dbReference type="EMBL" id="MCC2232292.1"/>
    </source>
</evidence>
<comment type="caution">
    <text evidence="3">The sequence shown here is derived from an EMBL/GenBank/DDBJ whole genome shotgun (WGS) entry which is preliminary data.</text>
</comment>
<dbReference type="CDD" id="cd01949">
    <property type="entry name" value="GGDEF"/>
    <property type="match status" value="1"/>
</dbReference>
<dbReference type="EMBL" id="JAJEQR010000059">
    <property type="protein sequence ID" value="MCC2232292.1"/>
    <property type="molecule type" value="Genomic_DNA"/>
</dbReference>
<feature type="domain" description="GGDEF" evidence="2">
    <location>
        <begin position="163"/>
        <end position="296"/>
    </location>
</feature>
<protein>
    <submittedName>
        <fullName evidence="3">EAL domain-containing protein</fullName>
    </submittedName>
</protein>
<keyword evidence="4" id="KW-1185">Reference proteome</keyword>
<evidence type="ECO:0000259" key="2">
    <source>
        <dbReference type="PROSITE" id="PS50887"/>
    </source>
</evidence>
<dbReference type="Gene3D" id="3.30.450.40">
    <property type="match status" value="1"/>
</dbReference>
<dbReference type="InterPro" id="IPR035919">
    <property type="entry name" value="EAL_sf"/>
</dbReference>
<dbReference type="SUPFAM" id="SSF141868">
    <property type="entry name" value="EAL domain-like"/>
    <property type="match status" value="1"/>
</dbReference>
<name>A0AAE3EC34_9FIRM</name>
<feature type="domain" description="GGDEF" evidence="2">
    <location>
        <begin position="524"/>
        <end position="658"/>
    </location>
</feature>
<evidence type="ECO:0000259" key="1">
    <source>
        <dbReference type="PROSITE" id="PS50883"/>
    </source>
</evidence>
<dbReference type="PANTHER" id="PTHR33121">
    <property type="entry name" value="CYCLIC DI-GMP PHOSPHODIESTERASE PDEF"/>
    <property type="match status" value="1"/>
</dbReference>
<dbReference type="PANTHER" id="PTHR33121:SF70">
    <property type="entry name" value="SIGNALING PROTEIN YKOW"/>
    <property type="match status" value="1"/>
</dbReference>
<dbReference type="PROSITE" id="PS50887">
    <property type="entry name" value="GGDEF"/>
    <property type="match status" value="2"/>
</dbReference>
<dbReference type="FunFam" id="3.30.70.270:FF:000001">
    <property type="entry name" value="Diguanylate cyclase domain protein"/>
    <property type="match status" value="1"/>
</dbReference>
<accession>A0AAE3EC34</accession>
<gene>
    <name evidence="3" type="ORF">LKD81_15055</name>
</gene>
<dbReference type="GO" id="GO:0071111">
    <property type="term" value="F:cyclic-guanylate-specific phosphodiesterase activity"/>
    <property type="evidence" value="ECO:0007669"/>
    <property type="project" value="InterPro"/>
</dbReference>
<dbReference type="Gene3D" id="3.20.20.450">
    <property type="entry name" value="EAL domain"/>
    <property type="match status" value="1"/>
</dbReference>
<dbReference type="CDD" id="cd01948">
    <property type="entry name" value="EAL"/>
    <property type="match status" value="1"/>
</dbReference>
<dbReference type="InterPro" id="IPR043128">
    <property type="entry name" value="Rev_trsase/Diguanyl_cyclase"/>
</dbReference>
<dbReference type="PROSITE" id="PS50883">
    <property type="entry name" value="EAL"/>
    <property type="match status" value="1"/>
</dbReference>
<proteinExistence type="predicted"/>
<sequence>MKKDDEKNFLSGLKTQDKMSILLKSAGMTAFEYLLKEDQMIYYNAHLKVDREMPGFLKKLEASSGIHPEDVWKVREFLQGRLRGPVEVRLREGESYKRVQMDALPVEGDGEKIAGCLKDVTEDRKREEILEEQAKRDSLTGLYNNFTGKSLINEYLTQKNPYTSCGFLVMDLDYFKNVNDTYGHLFGDEVLSTFAGFLRTFFEKKDILVRAGGDEFVVLMKDISHEALAKKMGQLIKTIRKIEFSRPGFSITSSIGICYLAENVSGYTYEQLFENADWALYQAKIQGRDRYVFCDNLRRFEMAAPSNLEKFPEIDQRYLHNDAVATAFEIFEKTTTFDAAIELLMKVVALRYQLDRITVVQTDIRSKMVERSYQWRSEYVPEVLENTDSFTKEDFYTLFRSYDEYGTTVLQQDNMKMYSEQARNLLMQGGAKTVLYAAMYSEGSYVGAISYVACQRERYWSKQERKQIGEVTKIITAHLMKNRVLNRMPGSSFSVPDYDSLTGTISFARFREEVERIIVGGYAGPYCMVYTDFMGFKYFNQKYGYRSGDQVLKEFANYIMETIQDSSRTYFCRVVADQFLAFLPHHKPEDSCARIEELNEEFVRRMQERFPDSRLRLRSGVYPIDKECLGASTAIDAANYARRQVEETSSRRVVYYDTALKGQQQMENEIINGIDKAIAGHQFQVYYQPKISLNDHRIIGAEALVRWIRPDGSILRPDSFIPLYEKNGRVIDLDFYVFEQVTAFIRKNQDMGRQMVPVSVNVSALHARDTDAVAQYQAILERYGVNPDRLQMELTETATVLNYENVRRLFSDFQKAGFATSLDDFGAGFSILNLITDVPLNVVKLDYIFINKCEQNERGIYFLNQMIDMLHGLGFRTICEGAETDRQVKILTEVGCDAIQGNWFSVPVPAEKFEEMLYISKK</sequence>
<dbReference type="RefSeq" id="WP_308454700.1">
    <property type="nucleotide sequence ID" value="NZ_JAJEQR010000059.1"/>
</dbReference>
<dbReference type="AlphaFoldDB" id="A0AAE3EC34"/>
<dbReference type="Pfam" id="PF00563">
    <property type="entry name" value="EAL"/>
    <property type="match status" value="1"/>
</dbReference>
<feature type="domain" description="EAL" evidence="1">
    <location>
        <begin position="667"/>
        <end position="921"/>
    </location>
</feature>